<dbReference type="GO" id="GO:0006777">
    <property type="term" value="P:Mo-molybdopterin cofactor biosynthetic process"/>
    <property type="evidence" value="ECO:0007669"/>
    <property type="project" value="UniProtKB-UniRule"/>
</dbReference>
<dbReference type="NCBIfam" id="TIGR00129">
    <property type="entry name" value="fdhD_narQ"/>
    <property type="match status" value="1"/>
</dbReference>
<keyword evidence="1 3" id="KW-0963">Cytoplasm</keyword>
<evidence type="ECO:0000313" key="5">
    <source>
        <dbReference type="Proteomes" id="UP000190135"/>
    </source>
</evidence>
<dbReference type="Pfam" id="PF02634">
    <property type="entry name" value="FdhD-NarQ"/>
    <property type="match status" value="1"/>
</dbReference>
<comment type="caution">
    <text evidence="3">Lacks conserved residue(s) required for the propagation of feature annotation.</text>
</comment>
<reference evidence="4 5" key="1">
    <citation type="submission" date="2017-02" db="EMBL/GenBank/DDBJ databases">
        <authorList>
            <person name="Peterson S.W."/>
        </authorList>
    </citation>
    <scope>NUCLEOTIDE SEQUENCE [LARGE SCALE GENOMIC DNA]</scope>
    <source>
        <strain evidence="4 5">USBA 369</strain>
    </source>
</reference>
<dbReference type="GO" id="GO:0097163">
    <property type="term" value="F:sulfur carrier activity"/>
    <property type="evidence" value="ECO:0007669"/>
    <property type="project" value="UniProtKB-UniRule"/>
</dbReference>
<sequence>MTECALEEATELPAAHRPVPRIVWRGRALPEDTRSVPEEVPVAVTYNGSSHAVMMASPADLEDFAVGFSLTERIVGSPADILSIDIVAFDRGVEARLWIDEACNKRLSQRRRTLAGPTGCGLCGVDSLSEVLIEPKTVSSGARFQPADMMGAMASLATGQRLFHETRAVHGAALFTQDHGIVAVREDLGRHNALDKLVGAAARQKFPVSSSIVLMTSRISVELVQKCAVLGAPMLMAVSAPTSLAVATAEAAGITLVGVARRDGFEVFTHPQRVDFSE</sequence>
<evidence type="ECO:0000256" key="3">
    <source>
        <dbReference type="HAMAP-Rule" id="MF_00187"/>
    </source>
</evidence>
<proteinExistence type="inferred from homology"/>
<organism evidence="4 5">
    <name type="scientific">Consotaella salsifontis</name>
    <dbReference type="NCBI Taxonomy" id="1365950"/>
    <lineage>
        <taxon>Bacteria</taxon>
        <taxon>Pseudomonadati</taxon>
        <taxon>Pseudomonadota</taxon>
        <taxon>Alphaproteobacteria</taxon>
        <taxon>Hyphomicrobiales</taxon>
        <taxon>Aurantimonadaceae</taxon>
        <taxon>Consotaella</taxon>
    </lineage>
</organism>
<dbReference type="GO" id="GO:0016783">
    <property type="term" value="F:sulfurtransferase activity"/>
    <property type="evidence" value="ECO:0007669"/>
    <property type="project" value="InterPro"/>
</dbReference>
<accession>A0A1T4RNU5</accession>
<dbReference type="HAMAP" id="MF_00187">
    <property type="entry name" value="FdhD"/>
    <property type="match status" value="1"/>
</dbReference>
<dbReference type="OrthoDB" id="3197277at2"/>
<dbReference type="PANTHER" id="PTHR30592">
    <property type="entry name" value="FORMATE DEHYDROGENASE"/>
    <property type="match status" value="1"/>
</dbReference>
<dbReference type="SUPFAM" id="SSF53927">
    <property type="entry name" value="Cytidine deaminase-like"/>
    <property type="match status" value="1"/>
</dbReference>
<dbReference type="Gene3D" id="3.40.140.10">
    <property type="entry name" value="Cytidine Deaminase, domain 2"/>
    <property type="match status" value="1"/>
</dbReference>
<keyword evidence="2 3" id="KW-0501">Molybdenum cofactor biosynthesis</keyword>
<dbReference type="RefSeq" id="WP_078708620.1">
    <property type="nucleotide sequence ID" value="NZ_FUXL01000007.1"/>
</dbReference>
<evidence type="ECO:0000256" key="2">
    <source>
        <dbReference type="ARBA" id="ARBA00023150"/>
    </source>
</evidence>
<protein>
    <recommendedName>
        <fullName evidence="3">Sulfur carrier protein FdhD</fullName>
    </recommendedName>
</protein>
<comment type="subcellular location">
    <subcellularLocation>
        <location evidence="3">Cytoplasm</location>
    </subcellularLocation>
</comment>
<dbReference type="PIRSF" id="PIRSF015626">
    <property type="entry name" value="FdhD"/>
    <property type="match status" value="1"/>
</dbReference>
<comment type="similarity">
    <text evidence="3">Belongs to the FdhD family.</text>
</comment>
<gene>
    <name evidence="3" type="primary">fdhD</name>
    <name evidence="4" type="ORF">SAMN05428963_107118</name>
</gene>
<comment type="function">
    <text evidence="3">Required for formate dehydrogenase (FDH) activity. Acts as a sulfur carrier protein that transfers sulfur from IscS to the molybdenum cofactor prior to its insertion into FDH.</text>
</comment>
<dbReference type="PANTHER" id="PTHR30592:SF1">
    <property type="entry name" value="SULFUR CARRIER PROTEIN FDHD"/>
    <property type="match status" value="1"/>
</dbReference>
<dbReference type="Proteomes" id="UP000190135">
    <property type="component" value="Unassembled WGS sequence"/>
</dbReference>
<evidence type="ECO:0000313" key="4">
    <source>
        <dbReference type="EMBL" id="SKA17547.1"/>
    </source>
</evidence>
<keyword evidence="5" id="KW-1185">Reference proteome</keyword>
<dbReference type="AlphaFoldDB" id="A0A1T4RNU5"/>
<dbReference type="EMBL" id="FUXL01000007">
    <property type="protein sequence ID" value="SKA17547.1"/>
    <property type="molecule type" value="Genomic_DNA"/>
</dbReference>
<dbReference type="InterPro" id="IPR016193">
    <property type="entry name" value="Cytidine_deaminase-like"/>
</dbReference>
<dbReference type="STRING" id="1365950.SAMN05428963_107118"/>
<dbReference type="InterPro" id="IPR003786">
    <property type="entry name" value="FdhD"/>
</dbReference>
<dbReference type="Gene3D" id="3.10.20.10">
    <property type="match status" value="1"/>
</dbReference>
<evidence type="ECO:0000256" key="1">
    <source>
        <dbReference type="ARBA" id="ARBA00022490"/>
    </source>
</evidence>
<dbReference type="GO" id="GO:0005737">
    <property type="term" value="C:cytoplasm"/>
    <property type="evidence" value="ECO:0007669"/>
    <property type="project" value="UniProtKB-SubCell"/>
</dbReference>
<feature type="active site" description="Cysteine persulfide intermediate" evidence="3">
    <location>
        <position position="120"/>
    </location>
</feature>
<name>A0A1T4RNU5_9HYPH</name>